<proteinExistence type="predicted"/>
<accession>A0A2N3UDK0</accession>
<evidence type="ECO:0000313" key="2">
    <source>
        <dbReference type="Proteomes" id="UP000233782"/>
    </source>
</evidence>
<keyword evidence="2" id="KW-1185">Reference proteome</keyword>
<dbReference type="EMBL" id="PJMU01000002">
    <property type="protein sequence ID" value="PKV67446.1"/>
    <property type="molecule type" value="Genomic_DNA"/>
</dbReference>
<sequence>MKQQLTATLLFSVILFSCDDDVMPEKVPLQVRQNLLKTFPMAYYIEWEKSGKDFEADFTVHAAEHSALFRQSGQLMQYKQAIPATALPEAVSSAIAAKHPGYMITEVDAVVKGDVTCYQVVLRSNTAELEAVFSADGQTLRQPYWD</sequence>
<dbReference type="Proteomes" id="UP000233782">
    <property type="component" value="Unassembled WGS sequence"/>
</dbReference>
<comment type="caution">
    <text evidence="1">The sequence shown here is derived from an EMBL/GenBank/DDBJ whole genome shotgun (WGS) entry which is preliminary data.</text>
</comment>
<dbReference type="Gene3D" id="3.10.450.360">
    <property type="match status" value="1"/>
</dbReference>
<reference evidence="1 2" key="1">
    <citation type="submission" date="2017-12" db="EMBL/GenBank/DDBJ databases">
        <title>Genomic Encyclopedia of Type Strains, Phase III (KMG-III): the genomes of soil and plant-associated and newly described type strains.</title>
        <authorList>
            <person name="Whitman W."/>
        </authorList>
    </citation>
    <scope>NUCLEOTIDE SEQUENCE [LARGE SCALE GENOMIC DNA]</scope>
    <source>
        <strain evidence="1 2">LP43</strain>
    </source>
</reference>
<protein>
    <submittedName>
        <fullName evidence="1">Uncharacterized protein</fullName>
    </submittedName>
</protein>
<dbReference type="OrthoDB" id="1121502at2"/>
<name>A0A2N3UDK0_9BACT</name>
<dbReference type="PROSITE" id="PS51257">
    <property type="entry name" value="PROKAR_LIPOPROTEIN"/>
    <property type="match status" value="1"/>
</dbReference>
<dbReference type="AlphaFoldDB" id="A0A2N3UDK0"/>
<dbReference type="SUPFAM" id="SSF160574">
    <property type="entry name" value="BT0923-like"/>
    <property type="match status" value="1"/>
</dbReference>
<dbReference type="RefSeq" id="WP_101444670.1">
    <property type="nucleotide sequence ID" value="NZ_PJMU01000002.1"/>
</dbReference>
<evidence type="ECO:0000313" key="1">
    <source>
        <dbReference type="EMBL" id="PKV67446.1"/>
    </source>
</evidence>
<gene>
    <name evidence="1" type="ORF">BD749_2590</name>
</gene>
<organism evidence="1 2">
    <name type="scientific">Pontibacter ramchanderi</name>
    <dbReference type="NCBI Taxonomy" id="1179743"/>
    <lineage>
        <taxon>Bacteria</taxon>
        <taxon>Pseudomonadati</taxon>
        <taxon>Bacteroidota</taxon>
        <taxon>Cytophagia</taxon>
        <taxon>Cytophagales</taxon>
        <taxon>Hymenobacteraceae</taxon>
        <taxon>Pontibacter</taxon>
    </lineage>
</organism>